<keyword evidence="9 11" id="KW-0408">Iron</keyword>
<dbReference type="Gene3D" id="2.10.240.10">
    <property type="entry name" value="Dihydroorotate dehydrogenase, electron transfer subunit"/>
    <property type="match status" value="1"/>
</dbReference>
<evidence type="ECO:0000256" key="12">
    <source>
        <dbReference type="PIRSR" id="PIRSR006816-1"/>
    </source>
</evidence>
<dbReference type="InterPro" id="IPR023455">
    <property type="entry name" value="Dihydroorotate_DHASE_ETsu"/>
</dbReference>
<dbReference type="InterPro" id="IPR017927">
    <property type="entry name" value="FAD-bd_FR_type"/>
</dbReference>
<gene>
    <name evidence="11" type="primary">pyrK</name>
    <name evidence="15" type="ORF">G8O30_04560</name>
</gene>
<comment type="cofactor">
    <cofactor evidence="11 12">
        <name>FAD</name>
        <dbReference type="ChEBI" id="CHEBI:57692"/>
    </cofactor>
    <text evidence="11 12">Binds 1 FAD per subunit.</text>
</comment>
<feature type="binding site" evidence="11 13">
    <location>
        <position position="215"/>
    </location>
    <ligand>
        <name>[2Fe-2S] cluster</name>
        <dbReference type="ChEBI" id="CHEBI:190135"/>
    </ligand>
</feature>
<dbReference type="PROSITE" id="PS51384">
    <property type="entry name" value="FAD_FR"/>
    <property type="match status" value="1"/>
</dbReference>
<dbReference type="EMBL" id="CP049742">
    <property type="protein sequence ID" value="QPC46283.1"/>
    <property type="molecule type" value="Genomic_DNA"/>
</dbReference>
<evidence type="ECO:0000256" key="9">
    <source>
        <dbReference type="ARBA" id="ARBA00023004"/>
    </source>
</evidence>
<dbReference type="KEGG" id="mcui:G8O30_04560"/>
<comment type="pathway">
    <text evidence="11">Pyrimidine metabolism; UMP biosynthesis via de novo pathway; orotate from (S)-dihydroorotate (NAD(+) route): step 1/1.</text>
</comment>
<evidence type="ECO:0000256" key="10">
    <source>
        <dbReference type="ARBA" id="ARBA00023014"/>
    </source>
</evidence>
<keyword evidence="5 11" id="KW-0479">Metal-binding</keyword>
<dbReference type="HAMAP" id="MF_01211">
    <property type="entry name" value="DHODB_Fe_S_bind"/>
    <property type="match status" value="1"/>
</dbReference>
<dbReference type="SUPFAM" id="SSF63380">
    <property type="entry name" value="Riboflavin synthase domain-like"/>
    <property type="match status" value="1"/>
</dbReference>
<feature type="binding site" evidence="11 12">
    <location>
        <begin position="50"/>
        <end position="53"/>
    </location>
    <ligand>
        <name>FAD</name>
        <dbReference type="ChEBI" id="CHEBI:57692"/>
    </ligand>
</feature>
<evidence type="ECO:0000256" key="13">
    <source>
        <dbReference type="PIRSR" id="PIRSR006816-2"/>
    </source>
</evidence>
<keyword evidence="4 11" id="KW-0001">2Fe-2S</keyword>
<feature type="binding site" evidence="11 12">
    <location>
        <begin position="74"/>
        <end position="75"/>
    </location>
    <ligand>
        <name>FAD</name>
        <dbReference type="ChEBI" id="CHEBI:57692"/>
    </ligand>
</feature>
<dbReference type="Proteomes" id="UP000593626">
    <property type="component" value="Chromosome"/>
</dbReference>
<evidence type="ECO:0000256" key="11">
    <source>
        <dbReference type="HAMAP-Rule" id="MF_01211"/>
    </source>
</evidence>
<keyword evidence="16" id="KW-1185">Reference proteome</keyword>
<evidence type="ECO:0000256" key="3">
    <source>
        <dbReference type="ARBA" id="ARBA00022630"/>
    </source>
</evidence>
<dbReference type="GO" id="GO:0044205">
    <property type="term" value="P:'de novo' UMP biosynthetic process"/>
    <property type="evidence" value="ECO:0007669"/>
    <property type="project" value="UniProtKB-UniRule"/>
</dbReference>
<keyword evidence="6 11" id="KW-0274">FAD</keyword>
<dbReference type="RefSeq" id="WP_239673808.1">
    <property type="nucleotide sequence ID" value="NZ_CP049742.1"/>
</dbReference>
<dbReference type="InterPro" id="IPR012165">
    <property type="entry name" value="Cyt_c3_hydrogenase_gsu"/>
</dbReference>
<comment type="cofactor">
    <cofactor evidence="13">
        <name>[2Fe-2S] cluster</name>
        <dbReference type="ChEBI" id="CHEBI:190135"/>
    </cofactor>
    <text evidence="13">Binds 1 [2Fe-2S] cluster per subunit.</text>
</comment>
<dbReference type="GO" id="GO:0051537">
    <property type="term" value="F:2 iron, 2 sulfur cluster binding"/>
    <property type="evidence" value="ECO:0007669"/>
    <property type="project" value="UniProtKB-KW"/>
</dbReference>
<evidence type="ECO:0000256" key="2">
    <source>
        <dbReference type="ARBA" id="ARBA00022448"/>
    </source>
</evidence>
<dbReference type="PANTHER" id="PTHR43513">
    <property type="entry name" value="DIHYDROOROTATE DEHYDROGENASE B (NAD(+)), ELECTRON TRANSFER SUBUNIT"/>
    <property type="match status" value="1"/>
</dbReference>
<dbReference type="CDD" id="cd06218">
    <property type="entry name" value="DHOD_e_trans"/>
    <property type="match status" value="1"/>
</dbReference>
<feature type="binding site" evidence="11 13">
    <location>
        <position position="237"/>
    </location>
    <ligand>
        <name>[2Fe-2S] cluster</name>
        <dbReference type="ChEBI" id="CHEBI:190135"/>
    </ligand>
</feature>
<feature type="binding site" evidence="11 13">
    <location>
        <position position="223"/>
    </location>
    <ligand>
        <name>[2Fe-2S] cluster</name>
        <dbReference type="ChEBI" id="CHEBI:190135"/>
    </ligand>
</feature>
<dbReference type="PIRSF" id="PIRSF006816">
    <property type="entry name" value="Cyc3_hyd_g"/>
    <property type="match status" value="1"/>
</dbReference>
<comment type="function">
    <text evidence="11">Responsible for channeling the electrons from the oxidation of dihydroorotate from the FMN redox center in the PyrD type B subunit to the ultimate electron acceptor NAD(+).</text>
</comment>
<feature type="domain" description="FAD-binding FR-type" evidence="14">
    <location>
        <begin position="1"/>
        <end position="99"/>
    </location>
</feature>
<dbReference type="Pfam" id="PF10418">
    <property type="entry name" value="DHODB_Fe-S_bind"/>
    <property type="match status" value="1"/>
</dbReference>
<comment type="similarity">
    <text evidence="1 11">Belongs to the PyrK family.</text>
</comment>
<name>A0A7S8HEZ8_9BACI</name>
<dbReference type="GO" id="GO:0046872">
    <property type="term" value="F:metal ion binding"/>
    <property type="evidence" value="ECO:0007669"/>
    <property type="project" value="UniProtKB-KW"/>
</dbReference>
<evidence type="ECO:0000256" key="6">
    <source>
        <dbReference type="ARBA" id="ARBA00022827"/>
    </source>
</evidence>
<sequence length="251" mass="27649">MRKEWMKVVQKLWRTENIVELTLEGELVEEVERPGQFLHVATGEKHVLRRPISIASYDKNNCQLTIIFRVEGKGTKWLSLLSKGDLVDVMGPLGNGFDISRVPLHAEVLVIGGGIGVPPLYGVASEFKKRNLVTKHILGFSSKQDAFLLNEFQKLGETFLTTVDGSLGQKGFVTDVTLPTPDYVFSCGPSVMLRAVKEKYSNSVTYLSLEDRMGCGIGICYACVCSSNHAAHDKKVCVDGPVFLANEVVLT</sequence>
<proteinExistence type="inferred from homology"/>
<evidence type="ECO:0000256" key="7">
    <source>
        <dbReference type="ARBA" id="ARBA00022975"/>
    </source>
</evidence>
<feature type="binding site" evidence="11 13">
    <location>
        <position position="220"/>
    </location>
    <ligand>
        <name>[2Fe-2S] cluster</name>
        <dbReference type="ChEBI" id="CHEBI:190135"/>
    </ligand>
</feature>
<keyword evidence="2 11" id="KW-0813">Transport</keyword>
<evidence type="ECO:0000256" key="8">
    <source>
        <dbReference type="ARBA" id="ARBA00022982"/>
    </source>
</evidence>
<dbReference type="GO" id="GO:0050660">
    <property type="term" value="F:flavin adenine dinucleotide binding"/>
    <property type="evidence" value="ECO:0007669"/>
    <property type="project" value="InterPro"/>
</dbReference>
<keyword evidence="10 11" id="KW-0411">Iron-sulfur</keyword>
<dbReference type="GO" id="GO:0016491">
    <property type="term" value="F:oxidoreductase activity"/>
    <property type="evidence" value="ECO:0007669"/>
    <property type="project" value="InterPro"/>
</dbReference>
<evidence type="ECO:0000313" key="16">
    <source>
        <dbReference type="Proteomes" id="UP000593626"/>
    </source>
</evidence>
<comment type="cofactor">
    <cofactor evidence="11">
        <name>[2Fe-2S] cluster</name>
        <dbReference type="ChEBI" id="CHEBI:190135"/>
    </cofactor>
    <text evidence="11">Binds 1 [2Fe-2S] cluster per subunit.</text>
</comment>
<dbReference type="PANTHER" id="PTHR43513:SF3">
    <property type="entry name" value="DIHYDROOROTATE DEHYDROGENASE B (NAD(+)), ELECTRON TRANSFER SUBUNIT-RELATED"/>
    <property type="match status" value="1"/>
</dbReference>
<reference evidence="15 16" key="1">
    <citation type="submission" date="2019-07" db="EMBL/GenBank/DDBJ databases">
        <title>Genome sequence of 2 isolates from Red Sea Mangroves.</title>
        <authorList>
            <person name="Sefrji F."/>
            <person name="Michoud G."/>
            <person name="Merlino G."/>
            <person name="Daffonchio D."/>
        </authorList>
    </citation>
    <scope>NUCLEOTIDE SEQUENCE [LARGE SCALE GENOMIC DNA]</scope>
    <source>
        <strain evidence="15 16">R1DC41</strain>
    </source>
</reference>
<dbReference type="InterPro" id="IPR039261">
    <property type="entry name" value="FNR_nucleotide-bd"/>
</dbReference>
<dbReference type="GO" id="GO:0009055">
    <property type="term" value="F:electron transfer activity"/>
    <property type="evidence" value="ECO:0007669"/>
    <property type="project" value="UniProtKB-UniRule"/>
</dbReference>
<keyword evidence="7 11" id="KW-0665">Pyrimidine biosynthesis</keyword>
<dbReference type="SUPFAM" id="SSF52343">
    <property type="entry name" value="Ferredoxin reductase-like, C-terminal NADP-linked domain"/>
    <property type="match status" value="1"/>
</dbReference>
<feature type="binding site" evidence="11 12">
    <location>
        <begin position="67"/>
        <end position="69"/>
    </location>
    <ligand>
        <name>FAD</name>
        <dbReference type="ChEBI" id="CHEBI:57692"/>
    </ligand>
</feature>
<evidence type="ECO:0000256" key="4">
    <source>
        <dbReference type="ARBA" id="ARBA00022714"/>
    </source>
</evidence>
<accession>A0A7S8HEZ8</accession>
<dbReference type="InterPro" id="IPR050353">
    <property type="entry name" value="PyrK_electron_transfer"/>
</dbReference>
<dbReference type="InterPro" id="IPR017938">
    <property type="entry name" value="Riboflavin_synthase-like_b-brl"/>
</dbReference>
<keyword evidence="3 11" id="KW-0285">Flavoprotein</keyword>
<dbReference type="InterPro" id="IPR037117">
    <property type="entry name" value="Dihydroorotate_DH_ele_sf"/>
</dbReference>
<dbReference type="Gene3D" id="2.40.30.10">
    <property type="entry name" value="Translation factors"/>
    <property type="match status" value="1"/>
</dbReference>
<evidence type="ECO:0000259" key="14">
    <source>
        <dbReference type="PROSITE" id="PS51384"/>
    </source>
</evidence>
<evidence type="ECO:0000256" key="1">
    <source>
        <dbReference type="ARBA" id="ARBA00006422"/>
    </source>
</evidence>
<dbReference type="UniPathway" id="UPA00070">
    <property type="reaction ID" value="UER00945"/>
</dbReference>
<keyword evidence="8 11" id="KW-0249">Electron transport</keyword>
<comment type="subunit">
    <text evidence="11">Heterotetramer of 2 PyrK and 2 PyrD type B subunits.</text>
</comment>
<organism evidence="15 16">
    <name type="scientific">Mangrovibacillus cuniculi</name>
    <dbReference type="NCBI Taxonomy" id="2593652"/>
    <lineage>
        <taxon>Bacteria</taxon>
        <taxon>Bacillati</taxon>
        <taxon>Bacillota</taxon>
        <taxon>Bacilli</taxon>
        <taxon>Bacillales</taxon>
        <taxon>Bacillaceae</taxon>
        <taxon>Mangrovibacillus</taxon>
    </lineage>
</organism>
<evidence type="ECO:0000313" key="15">
    <source>
        <dbReference type="EMBL" id="QPC46283.1"/>
    </source>
</evidence>
<dbReference type="InterPro" id="IPR019480">
    <property type="entry name" value="Dihydroorotate_DH_Fe-S-bd"/>
</dbReference>
<evidence type="ECO:0000256" key="5">
    <source>
        <dbReference type="ARBA" id="ARBA00022723"/>
    </source>
</evidence>
<dbReference type="AlphaFoldDB" id="A0A7S8HEZ8"/>
<protein>
    <recommendedName>
        <fullName evidence="11">Dihydroorotate dehydrogenase B (NAD(+)), electron transfer subunit</fullName>
    </recommendedName>
    <alternativeName>
        <fullName evidence="11">Dihydroorotate oxidase B, electron transfer subunit</fullName>
    </alternativeName>
</protein>
<dbReference type="Gene3D" id="3.40.50.80">
    <property type="entry name" value="Nucleotide-binding domain of ferredoxin-NADP reductase (FNR) module"/>
    <property type="match status" value="1"/>
</dbReference>